<reference evidence="2 3" key="1">
    <citation type="submission" date="2018-11" db="EMBL/GenBank/DDBJ databases">
        <authorList>
            <consortium name="Pathogen Informatics"/>
        </authorList>
    </citation>
    <scope>NUCLEOTIDE SEQUENCE [LARGE SCALE GENOMIC DNA]</scope>
</reference>
<keyword evidence="1" id="KW-1133">Transmembrane helix</keyword>
<keyword evidence="1" id="KW-0812">Transmembrane</keyword>
<sequence length="59" mass="6142">MGAVVSQLGFNQAFLLALIGILAMLGITVLAVSGDSRDQQDLAIPLIRVRPAAPARKAL</sequence>
<dbReference type="OrthoDB" id="5840146at2759"/>
<gene>
    <name evidence="2" type="ORF">CGOC_LOCUS9425</name>
</gene>
<dbReference type="AlphaFoldDB" id="A0A3P7MGZ8"/>
<keyword evidence="3" id="KW-1185">Reference proteome</keyword>
<feature type="transmembrane region" description="Helical" evidence="1">
    <location>
        <begin position="12"/>
        <end position="32"/>
    </location>
</feature>
<organism evidence="2 3">
    <name type="scientific">Cylicostephanus goldi</name>
    <name type="common">Nematode worm</name>
    <dbReference type="NCBI Taxonomy" id="71465"/>
    <lineage>
        <taxon>Eukaryota</taxon>
        <taxon>Metazoa</taxon>
        <taxon>Ecdysozoa</taxon>
        <taxon>Nematoda</taxon>
        <taxon>Chromadorea</taxon>
        <taxon>Rhabditida</taxon>
        <taxon>Rhabditina</taxon>
        <taxon>Rhabditomorpha</taxon>
        <taxon>Strongyloidea</taxon>
        <taxon>Strongylidae</taxon>
        <taxon>Cylicostephanus</taxon>
    </lineage>
</organism>
<name>A0A3P7MGZ8_CYLGO</name>
<accession>A0A3P7MGZ8</accession>
<evidence type="ECO:0000313" key="3">
    <source>
        <dbReference type="Proteomes" id="UP000271889"/>
    </source>
</evidence>
<proteinExistence type="predicted"/>
<dbReference type="EMBL" id="UYRV01106900">
    <property type="protein sequence ID" value="VDN22863.1"/>
    <property type="molecule type" value="Genomic_DNA"/>
</dbReference>
<protein>
    <submittedName>
        <fullName evidence="2">Uncharacterized protein</fullName>
    </submittedName>
</protein>
<evidence type="ECO:0000313" key="2">
    <source>
        <dbReference type="EMBL" id="VDN22863.1"/>
    </source>
</evidence>
<evidence type="ECO:0000256" key="1">
    <source>
        <dbReference type="SAM" id="Phobius"/>
    </source>
</evidence>
<dbReference type="Proteomes" id="UP000271889">
    <property type="component" value="Unassembled WGS sequence"/>
</dbReference>
<keyword evidence="1" id="KW-0472">Membrane</keyword>